<name>A0A0M1LEF6_CLOBO</name>
<keyword evidence="2" id="KW-0170">Cobalt</keyword>
<organism evidence="3 6">
    <name type="scientific">Clostridium botulinum</name>
    <dbReference type="NCBI Taxonomy" id="1491"/>
    <lineage>
        <taxon>Bacteria</taxon>
        <taxon>Bacillati</taxon>
        <taxon>Bacillota</taxon>
        <taxon>Clostridia</taxon>
        <taxon>Eubacteriales</taxon>
        <taxon>Clostridiaceae</taxon>
        <taxon>Clostridium</taxon>
    </lineage>
</organism>
<feature type="binding site" evidence="2">
    <location>
        <position position="181"/>
    </location>
    <ligand>
        <name>Co(2+)</name>
        <dbReference type="ChEBI" id="CHEBI:48828"/>
    </ligand>
</feature>
<protein>
    <submittedName>
        <fullName evidence="3">Cobalt chelatase</fullName>
    </submittedName>
</protein>
<keyword evidence="2" id="KW-0479">Metal-binding</keyword>
<evidence type="ECO:0000313" key="3">
    <source>
        <dbReference type="EMBL" id="NFF88618.1"/>
    </source>
</evidence>
<dbReference type="Proteomes" id="UP000473681">
    <property type="component" value="Unassembled WGS sequence"/>
</dbReference>
<proteinExistence type="predicted"/>
<dbReference type="EMBL" id="SWVK01000006">
    <property type="protein sequence ID" value="NFN34574.1"/>
    <property type="molecule type" value="Genomic_DNA"/>
</dbReference>
<evidence type="ECO:0000313" key="4">
    <source>
        <dbReference type="EMBL" id="NFN34574.1"/>
    </source>
</evidence>
<dbReference type="GO" id="GO:0019251">
    <property type="term" value="P:anaerobic cobalamin biosynthetic process"/>
    <property type="evidence" value="ECO:0007669"/>
    <property type="project" value="InterPro"/>
</dbReference>
<dbReference type="Gene3D" id="3.40.50.1400">
    <property type="match status" value="2"/>
</dbReference>
<dbReference type="InterPro" id="IPR010388">
    <property type="entry name" value="Anaerobic_Co-chelatase"/>
</dbReference>
<reference evidence="5 6" key="1">
    <citation type="submission" date="2019-04" db="EMBL/GenBank/DDBJ databases">
        <title>Genome sequencing of Clostridium botulinum Groups I-IV and Clostridium butyricum.</title>
        <authorList>
            <person name="Brunt J."/>
            <person name="Van Vliet A.H.M."/>
            <person name="Stringer S.C."/>
            <person name="Carter A.T."/>
            <person name="Peck M.W."/>
        </authorList>
    </citation>
    <scope>NUCLEOTIDE SEQUENCE [LARGE SCALE GENOMIC DNA]</scope>
    <source>
        <strain evidence="3 6">1605</strain>
        <strain evidence="4 5">CB-K-33E</strain>
    </source>
</reference>
<dbReference type="SUPFAM" id="SSF53800">
    <property type="entry name" value="Chelatase"/>
    <property type="match status" value="1"/>
</dbReference>
<gene>
    <name evidence="3" type="ORF">FC774_12145</name>
    <name evidence="4" type="ORF">FDB51_05380</name>
</gene>
<feature type="binding site" evidence="2">
    <location>
        <position position="213"/>
    </location>
    <ligand>
        <name>Co(2+)</name>
        <dbReference type="ChEBI" id="CHEBI:48828"/>
    </ligand>
</feature>
<feature type="binding site" evidence="2">
    <location>
        <position position="150"/>
    </location>
    <ligand>
        <name>Co(2+)</name>
        <dbReference type="ChEBI" id="CHEBI:48828"/>
    </ligand>
</feature>
<evidence type="ECO:0000313" key="6">
    <source>
        <dbReference type="Proteomes" id="UP000476820"/>
    </source>
</evidence>
<dbReference type="GO" id="GO:0046872">
    <property type="term" value="F:metal ion binding"/>
    <property type="evidence" value="ECO:0007669"/>
    <property type="project" value="UniProtKB-KW"/>
</dbReference>
<evidence type="ECO:0000313" key="5">
    <source>
        <dbReference type="Proteomes" id="UP000473681"/>
    </source>
</evidence>
<feature type="active site" description="Proton acceptor" evidence="1">
    <location>
        <position position="150"/>
    </location>
</feature>
<accession>A0A0M1LEF6</accession>
<dbReference type="AlphaFoldDB" id="A0A0M1LEF6"/>
<dbReference type="RefSeq" id="WP_012449517.1">
    <property type="nucleotide sequence ID" value="NZ_CP010520.1"/>
</dbReference>
<dbReference type="PIRSF" id="PIRSF033579">
    <property type="entry name" value="Anaer_Co_chel"/>
    <property type="match status" value="1"/>
</dbReference>
<evidence type="ECO:0000256" key="2">
    <source>
        <dbReference type="PIRSR" id="PIRSR033579-3"/>
    </source>
</evidence>
<evidence type="ECO:0000256" key="1">
    <source>
        <dbReference type="PIRSR" id="PIRSR033579-1"/>
    </source>
</evidence>
<sequence length="265" mass="30336">MKNNKAIILVSFGTSNTEAIKKCIDPIENEIREVYGSEYLVFKCFTSKIILRKLSNDFGINILHFEEALRNAKLKDCTDIIIMPLNVLHGNEYEKIKEFVSKYSHEFNKIILGNPILQLDERSKGIELSSIIEGIKNELPKDKNLLLVGHGTTNKSDIVYSLFQKELSKMNYENILVGTLEGKISINEILDKIIIRQIKEITIVPFLSVSGKHITKDIFGENNDSWKCMIEAEGVKVRCFNKSLTELLSVKRLYIENIKELINKL</sequence>
<dbReference type="Pfam" id="PF06180">
    <property type="entry name" value="CbiK"/>
    <property type="match status" value="1"/>
</dbReference>
<dbReference type="Proteomes" id="UP000476820">
    <property type="component" value="Unassembled WGS sequence"/>
</dbReference>
<dbReference type="OrthoDB" id="9770331at2"/>
<comment type="caution">
    <text evidence="3">The sequence shown here is derived from an EMBL/GenBank/DDBJ whole genome shotgun (WGS) entry which is preliminary data.</text>
</comment>
<dbReference type="EMBL" id="SWOV01000034">
    <property type="protein sequence ID" value="NFF88618.1"/>
    <property type="molecule type" value="Genomic_DNA"/>
</dbReference>
<dbReference type="GO" id="GO:0016852">
    <property type="term" value="F:sirohydrochlorin cobaltochelatase activity"/>
    <property type="evidence" value="ECO:0007669"/>
    <property type="project" value="InterPro"/>
</dbReference>